<feature type="transmembrane region" description="Helical" evidence="2">
    <location>
        <begin position="23"/>
        <end position="41"/>
    </location>
</feature>
<evidence type="ECO:0000256" key="1">
    <source>
        <dbReference type="SAM" id="Coils"/>
    </source>
</evidence>
<keyword evidence="2" id="KW-1133">Transmembrane helix</keyword>
<evidence type="ECO:0000256" key="2">
    <source>
        <dbReference type="SAM" id="Phobius"/>
    </source>
</evidence>
<reference evidence="3" key="1">
    <citation type="submission" date="2018-05" db="EMBL/GenBank/DDBJ databases">
        <authorList>
            <person name="Lanie J.A."/>
            <person name="Ng W.-L."/>
            <person name="Kazmierczak K.M."/>
            <person name="Andrzejewski T.M."/>
            <person name="Davidsen T.M."/>
            <person name="Wayne K.J."/>
            <person name="Tettelin H."/>
            <person name="Glass J.I."/>
            <person name="Rusch D."/>
            <person name="Podicherti R."/>
            <person name="Tsui H.-C.T."/>
            <person name="Winkler M.E."/>
        </authorList>
    </citation>
    <scope>NUCLEOTIDE SEQUENCE</scope>
</reference>
<dbReference type="EMBL" id="UINC01109885">
    <property type="protein sequence ID" value="SVC77018.1"/>
    <property type="molecule type" value="Genomic_DNA"/>
</dbReference>
<accession>A0A382PWK3</accession>
<organism evidence="3">
    <name type="scientific">marine metagenome</name>
    <dbReference type="NCBI Taxonomy" id="408172"/>
    <lineage>
        <taxon>unclassified sequences</taxon>
        <taxon>metagenomes</taxon>
        <taxon>ecological metagenomes</taxon>
    </lineage>
</organism>
<keyword evidence="1" id="KW-0175">Coiled coil</keyword>
<gene>
    <name evidence="3" type="ORF">METZ01_LOCUS329872</name>
</gene>
<feature type="non-terminal residue" evidence="3">
    <location>
        <position position="1"/>
    </location>
</feature>
<feature type="coiled-coil region" evidence="1">
    <location>
        <begin position="38"/>
        <end position="82"/>
    </location>
</feature>
<sequence length="88" mass="10223">VGIPYVRNPIQLFMRLMVKFQDILKVVAGVFVGFVLFLITVETEIEKLQIELSSIRRLTVELEEGLTELRELQNSNKVFEEEKEDVVL</sequence>
<dbReference type="AlphaFoldDB" id="A0A382PWK3"/>
<keyword evidence="2" id="KW-0472">Membrane</keyword>
<protein>
    <submittedName>
        <fullName evidence="3">Uncharacterized protein</fullName>
    </submittedName>
</protein>
<name>A0A382PWK3_9ZZZZ</name>
<proteinExistence type="predicted"/>
<keyword evidence="2" id="KW-0812">Transmembrane</keyword>
<evidence type="ECO:0000313" key="3">
    <source>
        <dbReference type="EMBL" id="SVC77018.1"/>
    </source>
</evidence>